<protein>
    <recommendedName>
        <fullName evidence="3">Grasp-with-spasm system SPASM domain peptide maturase</fullName>
    </recommendedName>
</protein>
<dbReference type="EMBL" id="JRNU01000083">
    <property type="protein sequence ID" value="KGF50284.1"/>
    <property type="molecule type" value="Genomic_DNA"/>
</dbReference>
<evidence type="ECO:0008006" key="3">
    <source>
        <dbReference type="Google" id="ProtNLM"/>
    </source>
</evidence>
<dbReference type="RefSeq" id="WP_036856952.1">
    <property type="nucleotide sequence ID" value="NZ_JRNU01000083.1"/>
</dbReference>
<reference evidence="1 2" key="1">
    <citation type="submission" date="2014-07" db="EMBL/GenBank/DDBJ databases">
        <authorList>
            <person name="McCorrison J."/>
            <person name="Sanka R."/>
            <person name="Torralba M."/>
            <person name="Gillis M."/>
            <person name="Haft D.H."/>
            <person name="Methe B."/>
            <person name="Sutton G."/>
            <person name="Nelson K.E."/>
        </authorList>
    </citation>
    <scope>NUCLEOTIDE SEQUENCE [LARGE SCALE GENOMIC DNA]</scope>
    <source>
        <strain evidence="1 2">DNF00058</strain>
    </source>
</reference>
<accession>A0A096CYH1</accession>
<evidence type="ECO:0000313" key="2">
    <source>
        <dbReference type="Proteomes" id="UP000029614"/>
    </source>
</evidence>
<evidence type="ECO:0000313" key="1">
    <source>
        <dbReference type="EMBL" id="KGF50284.1"/>
    </source>
</evidence>
<dbReference type="OrthoDB" id="9808591at2"/>
<gene>
    <name evidence="1" type="ORF">HMPREF9302_10125</name>
</gene>
<dbReference type="Proteomes" id="UP000029614">
    <property type="component" value="Unassembled WGS sequence"/>
</dbReference>
<dbReference type="NCBIfam" id="TIGR04193">
    <property type="entry name" value="SPASM_w_grasp"/>
    <property type="match status" value="1"/>
</dbReference>
<proteinExistence type="predicted"/>
<keyword evidence="2" id="KW-1185">Reference proteome</keyword>
<dbReference type="AlphaFoldDB" id="A0A096CYH1"/>
<dbReference type="InterPro" id="IPR026497">
    <property type="entry name" value="GRASP-with-SPASM"/>
</dbReference>
<name>A0A096CYH1_9BACT</name>
<comment type="caution">
    <text evidence="1">The sequence shown here is derived from an EMBL/GenBank/DDBJ whole genome shotgun (WGS) entry which is preliminary data.</text>
</comment>
<sequence length="337" mass="39644">MKFNHNKYFVLFPCCKVVDGKNKSAIYDLQRESYVLIPHSLSYILKHDKHLSLGQILKKYPGNEDTIEEYMNFLNKKDLGLFCDKDEVKFKAISAKVQAPHLITNAIFDYDSNSSYDLQKAIKQLHDIGCENLELRFYNDMRLDSLLSVITYTKRTCFRDLELLFPYTEEMQLENILQIRYANPRIRKVTVSSCPKGIEKIYDSEEIYIIYTSESITSEEQCGVISPWYMLPKTELYLESLSYNNCLNRKISIDRFGNIKNCPSMKRSYGLFDEQCQLFNVANNPEFQKIWKVQKDEIKQCKDCELRYMCQDCRAYVKDANDPLSAPLKCHYNPYLE</sequence>
<organism evidence="1 2">
    <name type="scientific">Prevotella amnii DNF00058</name>
    <dbReference type="NCBI Taxonomy" id="1401066"/>
    <lineage>
        <taxon>Bacteria</taxon>
        <taxon>Pseudomonadati</taxon>
        <taxon>Bacteroidota</taxon>
        <taxon>Bacteroidia</taxon>
        <taxon>Bacteroidales</taxon>
        <taxon>Prevotellaceae</taxon>
        <taxon>Prevotella</taxon>
    </lineage>
</organism>